<keyword evidence="6" id="KW-0406">Ion transport</keyword>
<sequence>MKVIICGAGQVGWQIARHLSGEQNDVTVVDSNPDLVRRATDTLDVQGIAGFASYPDVLDKAGARDADMIIAATHSDEVNMVTCQVAHSVFSIQRKIARLRAQSYLTAIYSDLYRRDHLPIDVVISPEREVAEAAMQRLAAPAAFDTEIFMDGKAQLLGITIEDDCPVVNTPLRQLTDLFSTLRSIVVGVRRDGTLFAPEPNDQLFVGDDCYVFVHVDDISRTLEVFGKEQFKQERLVIVGGGNVGLTVAKALEDRERRTRTKVIEKSRQCAERAAEALERTIVLHGDGLDAALLNEAGIDRADAMLAVTDDDKTNMLAAVRAKAEGCPYAIALINDPTLVPLMGPLGIDAYINPRATTVSSILRHIRHGRVRAVYSIGDAEAEVIEAEVLSTSPMAGQRIRDIDFPEGALVGAIMRNGEVMRPVGGLRIEEKDVIAIFAMADDVPEVERLMQVSIDFF</sequence>
<dbReference type="EMBL" id="JAELVR010000005">
    <property type="protein sequence ID" value="MBJ6371564.1"/>
    <property type="molecule type" value="Genomic_DNA"/>
</dbReference>
<proteinExistence type="predicted"/>
<feature type="domain" description="RCK N-terminal" evidence="7">
    <location>
        <begin position="233"/>
        <end position="352"/>
    </location>
</feature>
<dbReference type="InterPro" id="IPR006037">
    <property type="entry name" value="RCK_C"/>
</dbReference>
<dbReference type="InterPro" id="IPR050721">
    <property type="entry name" value="Trk_Ktr_HKT_K-transport"/>
</dbReference>
<dbReference type="PROSITE" id="PS51202">
    <property type="entry name" value="RCK_C"/>
    <property type="match status" value="2"/>
</dbReference>
<dbReference type="FunFam" id="3.40.50.720:FF:000027">
    <property type="entry name" value="Trk system potassium transporter TrkA"/>
    <property type="match status" value="1"/>
</dbReference>
<evidence type="ECO:0000256" key="2">
    <source>
        <dbReference type="ARBA" id="ARBA00022448"/>
    </source>
</evidence>
<feature type="domain" description="RCK C-terminal" evidence="8">
    <location>
        <begin position="372"/>
        <end position="453"/>
    </location>
</feature>
<dbReference type="PRINTS" id="PR00335">
    <property type="entry name" value="KUPTAKETRKA"/>
</dbReference>
<dbReference type="AlphaFoldDB" id="A0A8J7JAQ9"/>
<evidence type="ECO:0000313" key="9">
    <source>
        <dbReference type="EMBL" id="MBJ6371564.1"/>
    </source>
</evidence>
<evidence type="ECO:0000256" key="5">
    <source>
        <dbReference type="ARBA" id="ARBA00023027"/>
    </source>
</evidence>
<name>A0A8J7JAQ9_9RHOB</name>
<dbReference type="PANTHER" id="PTHR43833:SF5">
    <property type="entry name" value="TRK SYSTEM POTASSIUM UPTAKE PROTEIN TRKA"/>
    <property type="match status" value="1"/>
</dbReference>
<evidence type="ECO:0000259" key="7">
    <source>
        <dbReference type="PROSITE" id="PS51201"/>
    </source>
</evidence>
<keyword evidence="2" id="KW-0813">Transport</keyword>
<keyword evidence="5" id="KW-0520">NAD</keyword>
<evidence type="ECO:0000256" key="4">
    <source>
        <dbReference type="ARBA" id="ARBA00022958"/>
    </source>
</evidence>
<evidence type="ECO:0000256" key="3">
    <source>
        <dbReference type="ARBA" id="ARBA00022538"/>
    </source>
</evidence>
<dbReference type="GO" id="GO:0005886">
    <property type="term" value="C:plasma membrane"/>
    <property type="evidence" value="ECO:0007669"/>
    <property type="project" value="InterPro"/>
</dbReference>
<feature type="domain" description="RCK C-terminal" evidence="8">
    <location>
        <begin position="144"/>
        <end position="228"/>
    </location>
</feature>
<protein>
    <recommendedName>
        <fullName evidence="1">Trk system potassium uptake protein TrkA</fullName>
    </recommendedName>
</protein>
<dbReference type="InterPro" id="IPR036721">
    <property type="entry name" value="RCK_C_sf"/>
</dbReference>
<dbReference type="InterPro" id="IPR006036">
    <property type="entry name" value="K_uptake_TrkA"/>
</dbReference>
<dbReference type="InterPro" id="IPR036291">
    <property type="entry name" value="NAD(P)-bd_dom_sf"/>
</dbReference>
<feature type="domain" description="RCK N-terminal" evidence="7">
    <location>
        <begin position="1"/>
        <end position="124"/>
    </location>
</feature>
<dbReference type="Pfam" id="PF02080">
    <property type="entry name" value="TrkA_C"/>
    <property type="match status" value="2"/>
</dbReference>
<dbReference type="NCBIfam" id="NF007039">
    <property type="entry name" value="PRK09496.3-2"/>
    <property type="match status" value="1"/>
</dbReference>
<dbReference type="NCBIfam" id="NF007032">
    <property type="entry name" value="PRK09496.1-4"/>
    <property type="match status" value="1"/>
</dbReference>
<dbReference type="Proteomes" id="UP000619079">
    <property type="component" value="Unassembled WGS sequence"/>
</dbReference>
<dbReference type="NCBIfam" id="NF007031">
    <property type="entry name" value="PRK09496.1-2"/>
    <property type="match status" value="1"/>
</dbReference>
<gene>
    <name evidence="9" type="primary">trkA</name>
    <name evidence="9" type="ORF">JF290_08485</name>
</gene>
<organism evidence="9 10">
    <name type="scientific">Sedimentitalea arenosa</name>
    <dbReference type="NCBI Taxonomy" id="2798803"/>
    <lineage>
        <taxon>Bacteria</taxon>
        <taxon>Pseudomonadati</taxon>
        <taxon>Pseudomonadota</taxon>
        <taxon>Alphaproteobacteria</taxon>
        <taxon>Rhodobacterales</taxon>
        <taxon>Paracoccaceae</taxon>
        <taxon>Sedimentitalea</taxon>
    </lineage>
</organism>
<dbReference type="Gene3D" id="3.30.70.1450">
    <property type="entry name" value="Regulator of K+ conductance, C-terminal domain"/>
    <property type="match status" value="2"/>
</dbReference>
<dbReference type="Gene3D" id="3.40.50.720">
    <property type="entry name" value="NAD(P)-binding Rossmann-like Domain"/>
    <property type="match status" value="2"/>
</dbReference>
<keyword evidence="3" id="KW-0633">Potassium transport</keyword>
<reference evidence="9" key="1">
    <citation type="submission" date="2020-12" db="EMBL/GenBank/DDBJ databases">
        <title>Sedimentitalea sp. nov., isolated from sand in Incheon.</title>
        <authorList>
            <person name="Kim W."/>
        </authorList>
    </citation>
    <scope>NUCLEOTIDE SEQUENCE</scope>
    <source>
        <strain evidence="9">CAU 1593</strain>
    </source>
</reference>
<dbReference type="InterPro" id="IPR003148">
    <property type="entry name" value="RCK_N"/>
</dbReference>
<comment type="caution">
    <text evidence="9">The sequence shown here is derived from an EMBL/GenBank/DDBJ whole genome shotgun (WGS) entry which is preliminary data.</text>
</comment>
<evidence type="ECO:0000259" key="8">
    <source>
        <dbReference type="PROSITE" id="PS51202"/>
    </source>
</evidence>
<evidence type="ECO:0000256" key="1">
    <source>
        <dbReference type="ARBA" id="ARBA00017378"/>
    </source>
</evidence>
<dbReference type="Pfam" id="PF02254">
    <property type="entry name" value="TrkA_N"/>
    <property type="match status" value="2"/>
</dbReference>
<dbReference type="RefSeq" id="WP_199024426.1">
    <property type="nucleotide sequence ID" value="NZ_JAELVR010000005.1"/>
</dbReference>
<evidence type="ECO:0000313" key="10">
    <source>
        <dbReference type="Proteomes" id="UP000619079"/>
    </source>
</evidence>
<accession>A0A8J7JAQ9</accession>
<dbReference type="PROSITE" id="PS51201">
    <property type="entry name" value="RCK_N"/>
    <property type="match status" value="2"/>
</dbReference>
<evidence type="ECO:0000256" key="6">
    <source>
        <dbReference type="ARBA" id="ARBA00023065"/>
    </source>
</evidence>
<dbReference type="SUPFAM" id="SSF116726">
    <property type="entry name" value="TrkA C-terminal domain-like"/>
    <property type="match status" value="2"/>
</dbReference>
<dbReference type="SUPFAM" id="SSF51735">
    <property type="entry name" value="NAD(P)-binding Rossmann-fold domains"/>
    <property type="match status" value="2"/>
</dbReference>
<keyword evidence="4" id="KW-0630">Potassium</keyword>
<dbReference type="PANTHER" id="PTHR43833">
    <property type="entry name" value="POTASSIUM CHANNEL PROTEIN 2-RELATED-RELATED"/>
    <property type="match status" value="1"/>
</dbReference>
<keyword evidence="10" id="KW-1185">Reference proteome</keyword>
<dbReference type="GO" id="GO:0015079">
    <property type="term" value="F:potassium ion transmembrane transporter activity"/>
    <property type="evidence" value="ECO:0007669"/>
    <property type="project" value="InterPro"/>
</dbReference>